<protein>
    <submittedName>
        <fullName evidence="1">Flagellar protein FliT</fullName>
    </submittedName>
</protein>
<dbReference type="Proteomes" id="UP001165492">
    <property type="component" value="Unassembled WGS sequence"/>
</dbReference>
<keyword evidence="2" id="KW-1185">Reference proteome</keyword>
<evidence type="ECO:0000313" key="2">
    <source>
        <dbReference type="Proteomes" id="UP001165492"/>
    </source>
</evidence>
<dbReference type="EMBL" id="JAJHJB010000002">
    <property type="protein sequence ID" value="MCC5464042.1"/>
    <property type="molecule type" value="Genomic_DNA"/>
</dbReference>
<organism evidence="1 2">
    <name type="scientific">Pelosinus baikalensis</name>
    <dbReference type="NCBI Taxonomy" id="2892015"/>
    <lineage>
        <taxon>Bacteria</taxon>
        <taxon>Bacillati</taxon>
        <taxon>Bacillota</taxon>
        <taxon>Negativicutes</taxon>
        <taxon>Selenomonadales</taxon>
        <taxon>Sporomusaceae</taxon>
        <taxon>Pelosinus</taxon>
    </lineage>
</organism>
<accession>A0ABS8HPK8</accession>
<evidence type="ECO:0000313" key="1">
    <source>
        <dbReference type="EMBL" id="MCC5464042.1"/>
    </source>
</evidence>
<keyword evidence="1" id="KW-0969">Cilium</keyword>
<keyword evidence="1" id="KW-0966">Cell projection</keyword>
<comment type="caution">
    <text evidence="1">The sequence shown here is derived from an EMBL/GenBank/DDBJ whole genome shotgun (WGS) entry which is preliminary data.</text>
</comment>
<gene>
    <name evidence="1" type="ORF">LMF89_01540</name>
</gene>
<sequence>MQYKEKELHFIKHCNNLLRLSAEQLVAIKEEKSDVINELTIQKQMVIDGISDLQKELDISNCHLDIKEKLKATLKKVTGIENESQQIVRERCARISKQMLANRKEMSIQQAYEEGPFQVQGTLCNIEK</sequence>
<reference evidence="1" key="1">
    <citation type="submission" date="2021-11" db="EMBL/GenBank/DDBJ databases">
        <title>Description of a new species Pelosinus isolated from the bottom sediments of Lake Baikal.</title>
        <authorList>
            <person name="Zakharyuk A."/>
        </authorList>
    </citation>
    <scope>NUCLEOTIDE SEQUENCE</scope>
    <source>
        <strain evidence="1">Bkl1</strain>
    </source>
</reference>
<keyword evidence="1" id="KW-0282">Flagellum</keyword>
<dbReference type="RefSeq" id="WP_229533566.1">
    <property type="nucleotide sequence ID" value="NZ_JAJHJB010000002.1"/>
</dbReference>
<proteinExistence type="predicted"/>
<name>A0ABS8HPK8_9FIRM</name>